<feature type="compositionally biased region" description="Polar residues" evidence="1">
    <location>
        <begin position="68"/>
        <end position="82"/>
    </location>
</feature>
<evidence type="ECO:0000313" key="3">
    <source>
        <dbReference type="EMBL" id="CAH2103736.1"/>
    </source>
</evidence>
<accession>A0AAU9UXI8</accession>
<feature type="region of interest" description="Disordered" evidence="1">
    <location>
        <begin position="61"/>
        <end position="87"/>
    </location>
</feature>
<keyword evidence="2" id="KW-0812">Transmembrane</keyword>
<protein>
    <submittedName>
        <fullName evidence="3">Uncharacterized protein</fullName>
    </submittedName>
</protein>
<dbReference type="EMBL" id="CAKOGL010000026">
    <property type="protein sequence ID" value="CAH2103736.1"/>
    <property type="molecule type" value="Genomic_DNA"/>
</dbReference>
<evidence type="ECO:0000256" key="1">
    <source>
        <dbReference type="SAM" id="MobiDB-lite"/>
    </source>
</evidence>
<name>A0AAU9UXI8_EUPED</name>
<evidence type="ECO:0000256" key="2">
    <source>
        <dbReference type="SAM" id="Phobius"/>
    </source>
</evidence>
<keyword evidence="2" id="KW-1133">Transmembrane helix</keyword>
<reference evidence="3" key="1">
    <citation type="submission" date="2022-03" db="EMBL/GenBank/DDBJ databases">
        <authorList>
            <person name="Tunstrom K."/>
        </authorList>
    </citation>
    <scope>NUCLEOTIDE SEQUENCE</scope>
</reference>
<keyword evidence="4" id="KW-1185">Reference proteome</keyword>
<dbReference type="AlphaFoldDB" id="A0AAU9UXI8"/>
<keyword evidence="2" id="KW-0472">Membrane</keyword>
<comment type="caution">
    <text evidence="3">The sequence shown here is derived from an EMBL/GenBank/DDBJ whole genome shotgun (WGS) entry which is preliminary data.</text>
</comment>
<dbReference type="Proteomes" id="UP001153954">
    <property type="component" value="Unassembled WGS sequence"/>
</dbReference>
<sequence>MSRGYVVELREQCSKQAAPTFLPKTEEGLLKEVRASVAASVGCMIDACFAGLEERLLREKTQRPPLAASTQKPSPKTATSDGNPDVGKWTNVIKNTKKKVQSYAATFASPAPKGAYVLSTIAGIPSGSGMKIRMNSTLLKAYFTYRVPAPADARPFFSLIVKSLIRPKRIAKEGRFLSYGVCPGAFVISKIQIYWYTILLV</sequence>
<proteinExistence type="predicted"/>
<feature type="transmembrane region" description="Helical" evidence="2">
    <location>
        <begin position="176"/>
        <end position="196"/>
    </location>
</feature>
<evidence type="ECO:0000313" key="4">
    <source>
        <dbReference type="Proteomes" id="UP001153954"/>
    </source>
</evidence>
<gene>
    <name evidence="3" type="ORF">EEDITHA_LOCUS18207</name>
</gene>
<organism evidence="3 4">
    <name type="scientific">Euphydryas editha</name>
    <name type="common">Edith's checkerspot</name>
    <dbReference type="NCBI Taxonomy" id="104508"/>
    <lineage>
        <taxon>Eukaryota</taxon>
        <taxon>Metazoa</taxon>
        <taxon>Ecdysozoa</taxon>
        <taxon>Arthropoda</taxon>
        <taxon>Hexapoda</taxon>
        <taxon>Insecta</taxon>
        <taxon>Pterygota</taxon>
        <taxon>Neoptera</taxon>
        <taxon>Endopterygota</taxon>
        <taxon>Lepidoptera</taxon>
        <taxon>Glossata</taxon>
        <taxon>Ditrysia</taxon>
        <taxon>Papilionoidea</taxon>
        <taxon>Nymphalidae</taxon>
        <taxon>Nymphalinae</taxon>
        <taxon>Euphydryas</taxon>
    </lineage>
</organism>